<evidence type="ECO:0000256" key="4">
    <source>
        <dbReference type="ARBA" id="ARBA00022679"/>
    </source>
</evidence>
<comment type="subcellular location">
    <subcellularLocation>
        <location evidence="1">Cytoplasm</location>
    </subcellularLocation>
</comment>
<evidence type="ECO:0000256" key="2">
    <source>
        <dbReference type="ARBA" id="ARBA00022448"/>
    </source>
</evidence>
<protein>
    <submittedName>
        <fullName evidence="8">Phosphotransferase system sugar-specific permease eiia type 1</fullName>
    </submittedName>
</protein>
<evidence type="ECO:0000313" key="8">
    <source>
        <dbReference type="EMBL" id="VBB05463.1"/>
    </source>
</evidence>
<reference evidence="8 9" key="1">
    <citation type="submission" date="2018-06" db="EMBL/GenBank/DDBJ databases">
        <authorList>
            <person name="Strepis N."/>
        </authorList>
    </citation>
    <scope>NUCLEOTIDE SEQUENCE [LARGE SCALE GENOMIC DNA]</scope>
    <source>
        <strain evidence="8">LUCI</strain>
    </source>
</reference>
<evidence type="ECO:0000256" key="5">
    <source>
        <dbReference type="ARBA" id="ARBA00022683"/>
    </source>
</evidence>
<dbReference type="Proteomes" id="UP000277811">
    <property type="component" value="Unassembled WGS sequence"/>
</dbReference>
<name>A0A498R5J1_9FIRM</name>
<evidence type="ECO:0000313" key="9">
    <source>
        <dbReference type="Proteomes" id="UP000277811"/>
    </source>
</evidence>
<feature type="domain" description="PTS EIIA type-1" evidence="7">
    <location>
        <begin position="28"/>
        <end position="132"/>
    </location>
</feature>
<dbReference type="EMBL" id="UPPP01000056">
    <property type="protein sequence ID" value="VBB05463.1"/>
    <property type="molecule type" value="Genomic_DNA"/>
</dbReference>
<dbReference type="AlphaFoldDB" id="A0A498R5J1"/>
<dbReference type="PANTHER" id="PTHR45008:SF1">
    <property type="entry name" value="PTS SYSTEM GLUCOSE-SPECIFIC EIIA COMPONENT"/>
    <property type="match status" value="1"/>
</dbReference>
<dbReference type="GO" id="GO:0005737">
    <property type="term" value="C:cytoplasm"/>
    <property type="evidence" value="ECO:0007669"/>
    <property type="project" value="UniProtKB-SubCell"/>
</dbReference>
<dbReference type="PROSITE" id="PS00371">
    <property type="entry name" value="PTS_EIIA_TYPE_1_HIS"/>
    <property type="match status" value="1"/>
</dbReference>
<keyword evidence="2" id="KW-0813">Transport</keyword>
<proteinExistence type="predicted"/>
<dbReference type="GO" id="GO:0016301">
    <property type="term" value="F:kinase activity"/>
    <property type="evidence" value="ECO:0007669"/>
    <property type="project" value="UniProtKB-KW"/>
</dbReference>
<dbReference type="OrthoDB" id="92465at2"/>
<dbReference type="RefSeq" id="WP_122626454.1">
    <property type="nucleotide sequence ID" value="NZ_UPPP01000056.1"/>
</dbReference>
<evidence type="ECO:0000256" key="1">
    <source>
        <dbReference type="ARBA" id="ARBA00004496"/>
    </source>
</evidence>
<evidence type="ECO:0000256" key="3">
    <source>
        <dbReference type="ARBA" id="ARBA00022597"/>
    </source>
</evidence>
<keyword evidence="4 8" id="KW-0808">Transferase</keyword>
<dbReference type="PROSITE" id="PS51093">
    <property type="entry name" value="PTS_EIIA_TYPE_1"/>
    <property type="match status" value="1"/>
</dbReference>
<accession>A0A498R5J1</accession>
<sequence>MTNETGDFSVPFIAPVDGPALALSQVPDPVFSRKMLGDGAAVEARGKTVYAPVDGWLEMIFPTNHAFGITTAAGLTVLVHIGVDTVELAGRGFTRLLEPGIRIKGGTPVIAIEPGVIASYGKSTATCVIITDMAPVAELNMTGQDILRGGRDILFVCTLKQIG</sequence>
<keyword evidence="5" id="KW-0598">Phosphotransferase system</keyword>
<dbReference type="InterPro" id="IPR050890">
    <property type="entry name" value="PTS_EIIA_component"/>
</dbReference>
<dbReference type="PANTHER" id="PTHR45008">
    <property type="entry name" value="PTS SYSTEM GLUCOSE-SPECIFIC EIIA COMPONENT"/>
    <property type="match status" value="1"/>
</dbReference>
<keyword evidence="9" id="KW-1185">Reference proteome</keyword>
<keyword evidence="6" id="KW-0418">Kinase</keyword>
<evidence type="ECO:0000259" key="7">
    <source>
        <dbReference type="PROSITE" id="PS51093"/>
    </source>
</evidence>
<dbReference type="SUPFAM" id="SSF51261">
    <property type="entry name" value="Duplicated hybrid motif"/>
    <property type="match status" value="1"/>
</dbReference>
<organism evidence="8 9">
    <name type="scientific">Lucifera butyrica</name>
    <dbReference type="NCBI Taxonomy" id="1351585"/>
    <lineage>
        <taxon>Bacteria</taxon>
        <taxon>Bacillati</taxon>
        <taxon>Bacillota</taxon>
        <taxon>Negativicutes</taxon>
        <taxon>Veillonellales</taxon>
        <taxon>Veillonellaceae</taxon>
        <taxon>Lucifera</taxon>
    </lineage>
</organism>
<dbReference type="GO" id="GO:0009401">
    <property type="term" value="P:phosphoenolpyruvate-dependent sugar phosphotransferase system"/>
    <property type="evidence" value="ECO:0007669"/>
    <property type="project" value="UniProtKB-KW"/>
</dbReference>
<dbReference type="Gene3D" id="2.70.70.10">
    <property type="entry name" value="Glucose Permease (Domain IIA)"/>
    <property type="match status" value="1"/>
</dbReference>
<dbReference type="NCBIfam" id="TIGR00830">
    <property type="entry name" value="PTBA"/>
    <property type="match status" value="1"/>
</dbReference>
<dbReference type="Pfam" id="PF00358">
    <property type="entry name" value="PTS_EIIA_1"/>
    <property type="match status" value="1"/>
</dbReference>
<gene>
    <name evidence="8" type="ORF">LUCI_0673</name>
</gene>
<keyword evidence="3" id="KW-0762">Sugar transport</keyword>
<dbReference type="InterPro" id="IPR011055">
    <property type="entry name" value="Dup_hybrid_motif"/>
</dbReference>
<evidence type="ECO:0000256" key="6">
    <source>
        <dbReference type="ARBA" id="ARBA00022777"/>
    </source>
</evidence>
<dbReference type="InterPro" id="IPR001127">
    <property type="entry name" value="PTS_EIIA_1_perm"/>
</dbReference>